<reference evidence="1" key="2">
    <citation type="journal article" date="2015" name="Data Brief">
        <title>Shoot transcriptome of the giant reed, Arundo donax.</title>
        <authorList>
            <person name="Barrero R.A."/>
            <person name="Guerrero F.D."/>
            <person name="Moolhuijzen P."/>
            <person name="Goolsby J.A."/>
            <person name="Tidwell J."/>
            <person name="Bellgard S.E."/>
            <person name="Bellgard M.I."/>
        </authorList>
    </citation>
    <scope>NUCLEOTIDE SEQUENCE</scope>
    <source>
        <tissue evidence="1">Shoot tissue taken approximately 20 cm above the soil surface</tissue>
    </source>
</reference>
<proteinExistence type="predicted"/>
<evidence type="ECO:0000313" key="1">
    <source>
        <dbReference type="EMBL" id="JAD74454.1"/>
    </source>
</evidence>
<name>A0A0A9CDP1_ARUDO</name>
<protein>
    <submittedName>
        <fullName evidence="1">Uncharacterized protein</fullName>
    </submittedName>
</protein>
<dbReference type="EMBL" id="GBRH01223441">
    <property type="protein sequence ID" value="JAD74454.1"/>
    <property type="molecule type" value="Transcribed_RNA"/>
</dbReference>
<accession>A0A0A9CDP1</accession>
<organism evidence="1">
    <name type="scientific">Arundo donax</name>
    <name type="common">Giant reed</name>
    <name type="synonym">Donax arundinaceus</name>
    <dbReference type="NCBI Taxonomy" id="35708"/>
    <lineage>
        <taxon>Eukaryota</taxon>
        <taxon>Viridiplantae</taxon>
        <taxon>Streptophyta</taxon>
        <taxon>Embryophyta</taxon>
        <taxon>Tracheophyta</taxon>
        <taxon>Spermatophyta</taxon>
        <taxon>Magnoliopsida</taxon>
        <taxon>Liliopsida</taxon>
        <taxon>Poales</taxon>
        <taxon>Poaceae</taxon>
        <taxon>PACMAD clade</taxon>
        <taxon>Arundinoideae</taxon>
        <taxon>Arundineae</taxon>
        <taxon>Arundo</taxon>
    </lineage>
</organism>
<sequence length="80" mass="8628">MHRLLGACCAFTGSLTAGPPIKWNEDDLPSKLATLPSILNDDKKDLADDIVPVPLVLSNFKLIPLLLLLNISACNFCCCC</sequence>
<reference evidence="1" key="1">
    <citation type="submission" date="2014-09" db="EMBL/GenBank/DDBJ databases">
        <authorList>
            <person name="Magalhaes I.L.F."/>
            <person name="Oliveira U."/>
            <person name="Santos F.R."/>
            <person name="Vidigal T.H.D.A."/>
            <person name="Brescovit A.D."/>
            <person name="Santos A.J."/>
        </authorList>
    </citation>
    <scope>NUCLEOTIDE SEQUENCE</scope>
    <source>
        <tissue evidence="1">Shoot tissue taken approximately 20 cm above the soil surface</tissue>
    </source>
</reference>
<dbReference type="AlphaFoldDB" id="A0A0A9CDP1"/>